<dbReference type="AlphaFoldDB" id="A0A8H7WDI8"/>
<comment type="caution">
    <text evidence="2">The sequence shown here is derived from an EMBL/GenBank/DDBJ whole genome shotgun (WGS) entry which is preliminary data.</text>
</comment>
<evidence type="ECO:0000313" key="3">
    <source>
        <dbReference type="Proteomes" id="UP000664132"/>
    </source>
</evidence>
<proteinExistence type="predicted"/>
<protein>
    <recommendedName>
        <fullName evidence="1">2EXR domain-containing protein</fullName>
    </recommendedName>
</protein>
<organism evidence="2 3">
    <name type="scientific">Cadophora malorum</name>
    <dbReference type="NCBI Taxonomy" id="108018"/>
    <lineage>
        <taxon>Eukaryota</taxon>
        <taxon>Fungi</taxon>
        <taxon>Dikarya</taxon>
        <taxon>Ascomycota</taxon>
        <taxon>Pezizomycotina</taxon>
        <taxon>Leotiomycetes</taxon>
        <taxon>Helotiales</taxon>
        <taxon>Ploettnerulaceae</taxon>
        <taxon>Cadophora</taxon>
    </lineage>
</organism>
<dbReference type="OrthoDB" id="3546385at2759"/>
<evidence type="ECO:0000259" key="1">
    <source>
        <dbReference type="Pfam" id="PF20150"/>
    </source>
</evidence>
<name>A0A8H7WDI8_9HELO</name>
<accession>A0A8H7WDI8</accession>
<dbReference type="PANTHER" id="PTHR35910">
    <property type="entry name" value="2EXR DOMAIN-CONTAINING PROTEIN"/>
    <property type="match status" value="1"/>
</dbReference>
<evidence type="ECO:0000313" key="2">
    <source>
        <dbReference type="EMBL" id="KAG4422835.1"/>
    </source>
</evidence>
<dbReference type="EMBL" id="JAFJYH010000043">
    <property type="protein sequence ID" value="KAG4422835.1"/>
    <property type="molecule type" value="Genomic_DNA"/>
</dbReference>
<gene>
    <name evidence="2" type="ORF">IFR04_004057</name>
</gene>
<dbReference type="PANTHER" id="PTHR35910:SF6">
    <property type="entry name" value="2EXR DOMAIN-CONTAINING PROTEIN"/>
    <property type="match status" value="1"/>
</dbReference>
<sequence>MDYTFEFLTLLDRFTLFRKLPLEIRRKIWRNSTEGRIVTIKDASTWATVNGAQEWVYRVRAVYTLPAILSVCRESRNEAKKMYHWTFGHRLPHPIPFSFCIDTLLIDGPDGACTFNTFVDPPDVKDQFLAHQELILMHANLQTLIVAGNDMYLYTSEDVAGFYNLRLLVLPWKTAGNDNQLRAWMQGVWQRKLVEAKVELTAKLQLKQAAILAAAEEARARLAAELEDMSENEREETFRKADTDNHIMAIEEGKELQRLRKTKTEVMFTNGLGVEAWLGECVEVDHKASGQDSRKLTGIEALITFPCAERQQIATISKTKLLCCIQE</sequence>
<dbReference type="Pfam" id="PF20150">
    <property type="entry name" value="2EXR"/>
    <property type="match status" value="1"/>
</dbReference>
<reference evidence="2" key="1">
    <citation type="submission" date="2021-02" db="EMBL/GenBank/DDBJ databases">
        <title>Genome sequence Cadophora malorum strain M34.</title>
        <authorList>
            <person name="Stefanovic E."/>
            <person name="Vu D."/>
            <person name="Scully C."/>
            <person name="Dijksterhuis J."/>
            <person name="Roader J."/>
            <person name="Houbraken J."/>
        </authorList>
    </citation>
    <scope>NUCLEOTIDE SEQUENCE</scope>
    <source>
        <strain evidence="2">M34</strain>
    </source>
</reference>
<dbReference type="InterPro" id="IPR045518">
    <property type="entry name" value="2EXR"/>
</dbReference>
<dbReference type="Proteomes" id="UP000664132">
    <property type="component" value="Unassembled WGS sequence"/>
</dbReference>
<feature type="domain" description="2EXR" evidence="1">
    <location>
        <begin position="14"/>
        <end position="104"/>
    </location>
</feature>
<keyword evidence="3" id="KW-1185">Reference proteome</keyword>